<comment type="similarity">
    <text evidence="1">Belongs to the membrane fusion protein (MFP) (TC 8.A.1) family.</text>
</comment>
<dbReference type="EMBL" id="JAASQV010000002">
    <property type="protein sequence ID" value="NIJ65120.1"/>
    <property type="molecule type" value="Genomic_DNA"/>
</dbReference>
<evidence type="ECO:0000256" key="3">
    <source>
        <dbReference type="SAM" id="Coils"/>
    </source>
</evidence>
<dbReference type="PROSITE" id="PS51257">
    <property type="entry name" value="PROKAR_LIPOPROTEIN"/>
    <property type="match status" value="1"/>
</dbReference>
<dbReference type="PANTHER" id="PTHR30097">
    <property type="entry name" value="CATION EFFLUX SYSTEM PROTEIN CUSB"/>
    <property type="match status" value="1"/>
</dbReference>
<dbReference type="Proteomes" id="UP000564677">
    <property type="component" value="Unassembled WGS sequence"/>
</dbReference>
<dbReference type="GO" id="GO:0015679">
    <property type="term" value="P:plasma membrane copper ion transport"/>
    <property type="evidence" value="ECO:0007669"/>
    <property type="project" value="TreeGrafter"/>
</dbReference>
<organism evidence="4 5">
    <name type="scientific">Sphingomonas leidyi</name>
    <dbReference type="NCBI Taxonomy" id="68569"/>
    <lineage>
        <taxon>Bacteria</taxon>
        <taxon>Pseudomonadati</taxon>
        <taxon>Pseudomonadota</taxon>
        <taxon>Alphaproteobacteria</taxon>
        <taxon>Sphingomonadales</taxon>
        <taxon>Sphingomonadaceae</taxon>
        <taxon>Sphingomonas</taxon>
    </lineage>
</organism>
<evidence type="ECO:0000256" key="2">
    <source>
        <dbReference type="ARBA" id="ARBA00022448"/>
    </source>
</evidence>
<evidence type="ECO:0000256" key="1">
    <source>
        <dbReference type="ARBA" id="ARBA00009477"/>
    </source>
</evidence>
<dbReference type="PANTHER" id="PTHR30097:SF4">
    <property type="entry name" value="SLR6042 PROTEIN"/>
    <property type="match status" value="1"/>
</dbReference>
<evidence type="ECO:0000313" key="5">
    <source>
        <dbReference type="Proteomes" id="UP000564677"/>
    </source>
</evidence>
<dbReference type="Gene3D" id="1.10.287.470">
    <property type="entry name" value="Helix hairpin bin"/>
    <property type="match status" value="1"/>
</dbReference>
<dbReference type="Gene3D" id="2.40.50.100">
    <property type="match status" value="1"/>
</dbReference>
<name>A0A7X5UZG3_9SPHN</name>
<dbReference type="GO" id="GO:0030313">
    <property type="term" value="C:cell envelope"/>
    <property type="evidence" value="ECO:0007669"/>
    <property type="project" value="TreeGrafter"/>
</dbReference>
<comment type="caution">
    <text evidence="4">The sequence shown here is derived from an EMBL/GenBank/DDBJ whole genome shotgun (WGS) entry which is preliminary data.</text>
</comment>
<dbReference type="GO" id="GO:0016020">
    <property type="term" value="C:membrane"/>
    <property type="evidence" value="ECO:0007669"/>
    <property type="project" value="InterPro"/>
</dbReference>
<sequence length="346" mass="34971">MNPVRHAAALALAAVLAACGGGRPDDRAEPSALVTVVRPVQGSLPMLVEAYGTAAAAGNGQQTISISQPGQVLRLLVTAGVAVRSGQPLLVFAVAPTARSAYAQAADAVKAATSQRDSTAQLLGQQLATRDQLAQAEKALADARAQLAALRAEGAGSGTITFRAPFDGVVATVPVAAGDRTQPGAALATVARSGAMVITTGVDPAQRDRIRVGAEARLTRMEGGGTVTGHVVRVDSILNPVTRQVDVDIAYPAGSFLAGEAVRVATVTGEAHGWIVPHKAVAFDANGKAMLFQIAGGKARAVPVQLLASTPERDVVSGPVAPGQPLILDGAYQVADGDAVRTSAAK</sequence>
<dbReference type="GO" id="GO:0060003">
    <property type="term" value="P:copper ion export"/>
    <property type="evidence" value="ECO:0007669"/>
    <property type="project" value="TreeGrafter"/>
</dbReference>
<proteinExistence type="inferred from homology"/>
<dbReference type="SUPFAM" id="SSF111369">
    <property type="entry name" value="HlyD-like secretion proteins"/>
    <property type="match status" value="1"/>
</dbReference>
<protein>
    <submittedName>
        <fullName evidence="4">RND family efflux transporter MFP subunit</fullName>
    </submittedName>
</protein>
<dbReference type="AlphaFoldDB" id="A0A7X5UZG3"/>
<dbReference type="Gene3D" id="2.40.30.170">
    <property type="match status" value="1"/>
</dbReference>
<reference evidence="4 5" key="1">
    <citation type="submission" date="2020-03" db="EMBL/GenBank/DDBJ databases">
        <title>Genomic Encyclopedia of Type Strains, Phase IV (KMG-IV): sequencing the most valuable type-strain genomes for metagenomic binning, comparative biology and taxonomic classification.</title>
        <authorList>
            <person name="Goeker M."/>
        </authorList>
    </citation>
    <scope>NUCLEOTIDE SEQUENCE [LARGE SCALE GENOMIC DNA]</scope>
    <source>
        <strain evidence="4 5">DSM 4733</strain>
    </source>
</reference>
<keyword evidence="5" id="KW-1185">Reference proteome</keyword>
<dbReference type="InterPro" id="IPR006143">
    <property type="entry name" value="RND_pump_MFP"/>
</dbReference>
<dbReference type="NCBIfam" id="TIGR01730">
    <property type="entry name" value="RND_mfp"/>
    <property type="match status" value="1"/>
</dbReference>
<evidence type="ECO:0000313" key="4">
    <source>
        <dbReference type="EMBL" id="NIJ65120.1"/>
    </source>
</evidence>
<feature type="coiled-coil region" evidence="3">
    <location>
        <begin position="126"/>
        <end position="153"/>
    </location>
</feature>
<keyword evidence="2" id="KW-0813">Transport</keyword>
<keyword evidence="3" id="KW-0175">Coiled coil</keyword>
<dbReference type="RefSeq" id="WP_341786433.1">
    <property type="nucleotide sequence ID" value="NZ_JAASQV010000002.1"/>
</dbReference>
<dbReference type="InterPro" id="IPR051909">
    <property type="entry name" value="MFP_Cation_Efflux"/>
</dbReference>
<gene>
    <name evidence="4" type="ORF">FHR20_002082</name>
</gene>
<accession>A0A7X5UZG3</accession>
<dbReference type="Gene3D" id="2.40.420.20">
    <property type="match status" value="1"/>
</dbReference>
<dbReference type="GO" id="GO:0022857">
    <property type="term" value="F:transmembrane transporter activity"/>
    <property type="evidence" value="ECO:0007669"/>
    <property type="project" value="InterPro"/>
</dbReference>